<sequence length="132" mass="15040">MKMTTYHGRLITICTKSVTPNSCKNFLHFDFAPFKDLELGIIKKGIIDNLKFGVQVPESFKTMFTINSINLFTRGIDIQAVNVVINFDFPRNAETWGCSGRFGHLGLAVNLITYEDRLNLYMIEQELGTEIK</sequence>
<evidence type="ECO:0000256" key="1">
    <source>
        <dbReference type="ARBA" id="ARBA00022741"/>
    </source>
</evidence>
<dbReference type="SUPFAM" id="SSF52540">
    <property type="entry name" value="P-loop containing nucleoside triphosphate hydrolases"/>
    <property type="match status" value="1"/>
</dbReference>
<keyword evidence="3" id="KW-0347">Helicase</keyword>
<evidence type="ECO:0000313" key="6">
    <source>
        <dbReference type="EMBL" id="CAI9266521.1"/>
    </source>
</evidence>
<gene>
    <name evidence="6" type="ORF">LSALG_LOCUS7075</name>
</gene>
<reference evidence="6" key="1">
    <citation type="submission" date="2023-04" db="EMBL/GenBank/DDBJ databases">
        <authorList>
            <person name="Vijverberg K."/>
            <person name="Xiong W."/>
            <person name="Schranz E."/>
        </authorList>
    </citation>
    <scope>NUCLEOTIDE SEQUENCE</scope>
</reference>
<keyword evidence="4" id="KW-0067">ATP-binding</keyword>
<evidence type="ECO:0000259" key="5">
    <source>
        <dbReference type="Pfam" id="PF00271"/>
    </source>
</evidence>
<dbReference type="InterPro" id="IPR027417">
    <property type="entry name" value="P-loop_NTPase"/>
</dbReference>
<dbReference type="EMBL" id="OX465077">
    <property type="protein sequence ID" value="CAI9266521.1"/>
    <property type="molecule type" value="Genomic_DNA"/>
</dbReference>
<evidence type="ECO:0000256" key="2">
    <source>
        <dbReference type="ARBA" id="ARBA00022801"/>
    </source>
</evidence>
<dbReference type="Proteomes" id="UP001177003">
    <property type="component" value="Chromosome 1"/>
</dbReference>
<evidence type="ECO:0000256" key="4">
    <source>
        <dbReference type="ARBA" id="ARBA00022840"/>
    </source>
</evidence>
<dbReference type="InterPro" id="IPR001650">
    <property type="entry name" value="Helicase_C-like"/>
</dbReference>
<dbReference type="GO" id="GO:0004386">
    <property type="term" value="F:helicase activity"/>
    <property type="evidence" value="ECO:0007669"/>
    <property type="project" value="UniProtKB-KW"/>
</dbReference>
<accession>A0AA35YBQ3</accession>
<dbReference type="GO" id="GO:0005524">
    <property type="term" value="F:ATP binding"/>
    <property type="evidence" value="ECO:0007669"/>
    <property type="project" value="UniProtKB-KW"/>
</dbReference>
<dbReference type="AlphaFoldDB" id="A0AA35YBQ3"/>
<dbReference type="PANTHER" id="PTHR47960">
    <property type="entry name" value="DEAD-BOX ATP-DEPENDENT RNA HELICASE 50"/>
    <property type="match status" value="1"/>
</dbReference>
<feature type="domain" description="Helicase C-terminal" evidence="5">
    <location>
        <begin position="63"/>
        <end position="94"/>
    </location>
</feature>
<organism evidence="6 7">
    <name type="scientific">Lactuca saligna</name>
    <name type="common">Willowleaf lettuce</name>
    <dbReference type="NCBI Taxonomy" id="75948"/>
    <lineage>
        <taxon>Eukaryota</taxon>
        <taxon>Viridiplantae</taxon>
        <taxon>Streptophyta</taxon>
        <taxon>Embryophyta</taxon>
        <taxon>Tracheophyta</taxon>
        <taxon>Spermatophyta</taxon>
        <taxon>Magnoliopsida</taxon>
        <taxon>eudicotyledons</taxon>
        <taxon>Gunneridae</taxon>
        <taxon>Pentapetalae</taxon>
        <taxon>asterids</taxon>
        <taxon>campanulids</taxon>
        <taxon>Asterales</taxon>
        <taxon>Asteraceae</taxon>
        <taxon>Cichorioideae</taxon>
        <taxon>Cichorieae</taxon>
        <taxon>Lactucinae</taxon>
        <taxon>Lactuca</taxon>
    </lineage>
</organism>
<name>A0AA35YBQ3_LACSI</name>
<dbReference type="GO" id="GO:0016787">
    <property type="term" value="F:hydrolase activity"/>
    <property type="evidence" value="ECO:0007669"/>
    <property type="project" value="UniProtKB-KW"/>
</dbReference>
<keyword evidence="1" id="KW-0547">Nucleotide-binding</keyword>
<proteinExistence type="predicted"/>
<evidence type="ECO:0000256" key="3">
    <source>
        <dbReference type="ARBA" id="ARBA00022806"/>
    </source>
</evidence>
<protein>
    <recommendedName>
        <fullName evidence="5">Helicase C-terminal domain-containing protein</fullName>
    </recommendedName>
</protein>
<keyword evidence="2" id="KW-0378">Hydrolase</keyword>
<dbReference type="Pfam" id="PF00271">
    <property type="entry name" value="Helicase_C"/>
    <property type="match status" value="1"/>
</dbReference>
<keyword evidence="7" id="KW-1185">Reference proteome</keyword>
<dbReference type="Gene3D" id="3.40.50.300">
    <property type="entry name" value="P-loop containing nucleotide triphosphate hydrolases"/>
    <property type="match status" value="1"/>
</dbReference>
<evidence type="ECO:0000313" key="7">
    <source>
        <dbReference type="Proteomes" id="UP001177003"/>
    </source>
</evidence>